<dbReference type="PROSITE" id="PS50086">
    <property type="entry name" value="TBC_RABGAP"/>
    <property type="match status" value="1"/>
</dbReference>
<dbReference type="FunFam" id="1.10.472.80:FF:000051">
    <property type="entry name" value="Probable MDR1-Mac1p interacting protein"/>
    <property type="match status" value="1"/>
</dbReference>
<dbReference type="GO" id="GO:0031267">
    <property type="term" value="F:small GTPase binding"/>
    <property type="evidence" value="ECO:0007669"/>
    <property type="project" value="TreeGrafter"/>
</dbReference>
<dbReference type="PANTHER" id="PTHR47219:SF20">
    <property type="entry name" value="TBC1 DOMAIN FAMILY MEMBER 2B"/>
    <property type="match status" value="1"/>
</dbReference>
<dbReference type="SMART" id="SM00164">
    <property type="entry name" value="TBC"/>
    <property type="match status" value="1"/>
</dbReference>
<dbReference type="SUPFAM" id="SSF47923">
    <property type="entry name" value="Ypt/Rab-GAP domain of gyp1p"/>
    <property type="match status" value="2"/>
</dbReference>
<evidence type="ECO:0008006" key="7">
    <source>
        <dbReference type="Google" id="ProtNLM"/>
    </source>
</evidence>
<protein>
    <recommendedName>
        <fullName evidence="7">TBC-domain-containing protein</fullName>
    </recommendedName>
</protein>
<evidence type="ECO:0000256" key="2">
    <source>
        <dbReference type="SAM" id="MobiDB-lite"/>
    </source>
</evidence>
<dbReference type="InterPro" id="IPR018247">
    <property type="entry name" value="EF_Hand_1_Ca_BS"/>
</dbReference>
<dbReference type="Proteomes" id="UP000559027">
    <property type="component" value="Unassembled WGS sequence"/>
</dbReference>
<evidence type="ECO:0000259" key="4">
    <source>
        <dbReference type="PROSITE" id="PS50222"/>
    </source>
</evidence>
<name>A0A8H5GCR9_9AGAR</name>
<organism evidence="5 6">
    <name type="scientific">Leucocoprinus leucothites</name>
    <dbReference type="NCBI Taxonomy" id="201217"/>
    <lineage>
        <taxon>Eukaryota</taxon>
        <taxon>Fungi</taxon>
        <taxon>Dikarya</taxon>
        <taxon>Basidiomycota</taxon>
        <taxon>Agaricomycotina</taxon>
        <taxon>Agaricomycetes</taxon>
        <taxon>Agaricomycetidae</taxon>
        <taxon>Agaricales</taxon>
        <taxon>Agaricineae</taxon>
        <taxon>Agaricaceae</taxon>
        <taxon>Leucocoprinus</taxon>
    </lineage>
</organism>
<dbReference type="PANTHER" id="PTHR47219">
    <property type="entry name" value="RAB GTPASE-ACTIVATING PROTEIN 1-LIKE"/>
    <property type="match status" value="1"/>
</dbReference>
<dbReference type="SUPFAM" id="SSF47473">
    <property type="entry name" value="EF-hand"/>
    <property type="match status" value="1"/>
</dbReference>
<dbReference type="InterPro" id="IPR016024">
    <property type="entry name" value="ARM-type_fold"/>
</dbReference>
<reference evidence="5 6" key="1">
    <citation type="journal article" date="2020" name="ISME J.">
        <title>Uncovering the hidden diversity of litter-decomposition mechanisms in mushroom-forming fungi.</title>
        <authorList>
            <person name="Floudas D."/>
            <person name="Bentzer J."/>
            <person name="Ahren D."/>
            <person name="Johansson T."/>
            <person name="Persson P."/>
            <person name="Tunlid A."/>
        </authorList>
    </citation>
    <scope>NUCLEOTIDE SEQUENCE [LARGE SCALE GENOMIC DNA]</scope>
    <source>
        <strain evidence="5 6">CBS 146.42</strain>
    </source>
</reference>
<dbReference type="Pfam" id="PF00566">
    <property type="entry name" value="RabGAP-TBC"/>
    <property type="match status" value="1"/>
</dbReference>
<dbReference type="AlphaFoldDB" id="A0A8H5GCR9"/>
<dbReference type="PROSITE" id="PS00018">
    <property type="entry name" value="EF_HAND_1"/>
    <property type="match status" value="1"/>
</dbReference>
<evidence type="ECO:0000259" key="3">
    <source>
        <dbReference type="PROSITE" id="PS50086"/>
    </source>
</evidence>
<dbReference type="InterPro" id="IPR050302">
    <property type="entry name" value="Rab_GAP_TBC_domain"/>
</dbReference>
<accession>A0A8H5GCR9</accession>
<comment type="caution">
    <text evidence="5">The sequence shown here is derived from an EMBL/GenBank/DDBJ whole genome shotgun (WGS) entry which is preliminary data.</text>
</comment>
<dbReference type="InterPro" id="IPR035969">
    <property type="entry name" value="Rab-GAP_TBC_sf"/>
</dbReference>
<dbReference type="EMBL" id="JAACJO010000002">
    <property type="protein sequence ID" value="KAF5362508.1"/>
    <property type="molecule type" value="Genomic_DNA"/>
</dbReference>
<feature type="compositionally biased region" description="Acidic residues" evidence="2">
    <location>
        <begin position="984"/>
        <end position="1043"/>
    </location>
</feature>
<dbReference type="InterPro" id="IPR000195">
    <property type="entry name" value="Rab-GAP-TBC_dom"/>
</dbReference>
<dbReference type="Gene3D" id="1.10.238.10">
    <property type="entry name" value="EF-hand"/>
    <property type="match status" value="1"/>
</dbReference>
<dbReference type="OrthoDB" id="17687at2759"/>
<dbReference type="FunFam" id="1.10.8.270:FF:000015">
    <property type="entry name" value="GTPase activating protein (Gyp2)"/>
    <property type="match status" value="1"/>
</dbReference>
<feature type="compositionally biased region" description="Low complexity" evidence="2">
    <location>
        <begin position="874"/>
        <end position="932"/>
    </location>
</feature>
<evidence type="ECO:0000313" key="5">
    <source>
        <dbReference type="EMBL" id="KAF5362508.1"/>
    </source>
</evidence>
<keyword evidence="6" id="KW-1185">Reference proteome</keyword>
<dbReference type="InterPro" id="IPR002048">
    <property type="entry name" value="EF_hand_dom"/>
</dbReference>
<feature type="compositionally biased region" description="Basic and acidic residues" evidence="2">
    <location>
        <begin position="1045"/>
        <end position="1060"/>
    </location>
</feature>
<dbReference type="SUPFAM" id="SSF48371">
    <property type="entry name" value="ARM repeat"/>
    <property type="match status" value="1"/>
</dbReference>
<dbReference type="Gene3D" id="1.10.10.750">
    <property type="entry name" value="Ypt/Rab-GAP domain of gyp1p, domain 1"/>
    <property type="match status" value="1"/>
</dbReference>
<feature type="region of interest" description="Disordered" evidence="2">
    <location>
        <begin position="866"/>
        <end position="1070"/>
    </location>
</feature>
<gene>
    <name evidence="5" type="ORF">D9756_002678</name>
</gene>
<dbReference type="InterPro" id="IPR011992">
    <property type="entry name" value="EF-hand-dom_pair"/>
</dbReference>
<feature type="domain" description="Rab-GAP TBC" evidence="3">
    <location>
        <begin position="253"/>
        <end position="441"/>
    </location>
</feature>
<dbReference type="GO" id="GO:0005096">
    <property type="term" value="F:GTPase activator activity"/>
    <property type="evidence" value="ECO:0007669"/>
    <property type="project" value="TreeGrafter"/>
</dbReference>
<evidence type="ECO:0000313" key="6">
    <source>
        <dbReference type="Proteomes" id="UP000559027"/>
    </source>
</evidence>
<proteinExistence type="predicted"/>
<dbReference type="GO" id="GO:0005509">
    <property type="term" value="F:calcium ion binding"/>
    <property type="evidence" value="ECO:0007669"/>
    <property type="project" value="InterPro"/>
</dbReference>
<dbReference type="PROSITE" id="PS50222">
    <property type="entry name" value="EF_HAND_2"/>
    <property type="match status" value="1"/>
</dbReference>
<sequence>MATISTALRNFKEPSKDQLTQAFFSIPTSTTHSATIGASGSSKNGSAEEVDKMEINAVLSLGEQNVEDSYAGKLYIIAPYLAFASLDRKSVRLTIPLSTIRRVERLNARAGVYALSLLTWHGMKIIVQLTSLRPTADLFCSLLRDALKIELQKGQMKAVKGFSRTCFSEHLITEQGPGEVAEGAGAPDVVDKDADGDDVAYHGGLGLKFKFPGDPKKLREASKLKLWTTYLKSHGRNLTLLRYPQCTRLVQVGLPNRLRGEMWETLSGSIYLRYANPGFYDRLLEEHKGRTSTSTEDIEKDLHRSLPEYAGYQSEEGISALRRVLQAYSFKNPELGYCQAMNILAAAILIYMSEEQAFWLLEVLCDRLLPGYYAPSMHGTLLDQRVFEALVQRCLPMIHEHFQSVDVQLSVASLPWFLSLYINSMPMVFAFRIVDCFFCMGPKVLFQVGLAILKINGEKLLEIQDDGGFLNLMRDYFASLGDSANPKSTDPRARAITKFQELLLISFREFSIITDETIQSERKRYRSEIITSIESFSKRSSIRNLKSLGRFAKDQVGLIYDALYKAMCVVPPPPVALPPPSLIKTADGTEGEGRVETRIGAATFKVFLSEVVTWARNDKIVRNGFGSIGGLDVGLGRERVDREVADHEFLDRLFYFWDVECRGALSFQDLVSGLDGVMFNDLMENIEWFFNLHDKNKDGHLTKDEVLTLSETFLFIFRHEVGDAYLGAVSRFMTNAFEYGDALLPRPESKEGAEVPDSPPPIESNQPYLNLATFRMVVLADEILESFFETDLSASFQLHPLPELDLPLPSASTSGFLGDLWSSIATDSNKKMFNMITDELGKTIGKHQVINKPSIGRYTKLEEPKARESLLTPSMRKSVSKSSLKSSDTGITTTTGGMTSPTTTTSGTISSSGLSDLTIPTSSSSTVSRASASGGGGGTSKSLPPVPPSPIAESDKDRQADTMLQAVAKAGATVLERTPFAIDDAQDSSSEEEEDDEDEDEDDDEEDDDEEEDDEEDEDEDDEEEEEEEEINEDDQVLDEVDAFLEAHDSGLTDADKEVAKQLQTAQPLR</sequence>
<dbReference type="Gene3D" id="1.10.472.80">
    <property type="entry name" value="Ypt/Rab-GAP domain of gyp1p, domain 3"/>
    <property type="match status" value="1"/>
</dbReference>
<evidence type="ECO:0000256" key="1">
    <source>
        <dbReference type="ARBA" id="ARBA00022837"/>
    </source>
</evidence>
<feature type="domain" description="EF-hand" evidence="4">
    <location>
        <begin position="681"/>
        <end position="716"/>
    </location>
</feature>
<dbReference type="Gene3D" id="1.10.8.270">
    <property type="entry name" value="putative rabgap domain of human tbc1 domain family member 14 like domains"/>
    <property type="match status" value="1"/>
</dbReference>
<keyword evidence="1" id="KW-0106">Calcium</keyword>